<keyword evidence="2" id="KW-0808">Transferase</keyword>
<dbReference type="RefSeq" id="WP_189005152.1">
    <property type="nucleotide sequence ID" value="NZ_BMPP01000003.1"/>
</dbReference>
<reference evidence="3" key="1">
    <citation type="journal article" date="2019" name="Int. J. Syst. Evol. Microbiol.">
        <title>The Global Catalogue of Microorganisms (GCM) 10K type strain sequencing project: providing services to taxonomists for standard genome sequencing and annotation.</title>
        <authorList>
            <consortium name="The Broad Institute Genomics Platform"/>
            <consortium name="The Broad Institute Genome Sequencing Center for Infectious Disease"/>
            <person name="Wu L."/>
            <person name="Ma J."/>
        </authorList>
    </citation>
    <scope>NUCLEOTIDE SEQUENCE [LARGE SCALE GENOMIC DNA]</scope>
    <source>
        <strain evidence="3">JCM 30331</strain>
    </source>
</reference>
<keyword evidence="3" id="KW-1185">Reference proteome</keyword>
<dbReference type="CDD" id="cd06223">
    <property type="entry name" value="PRTases_typeI"/>
    <property type="match status" value="1"/>
</dbReference>
<evidence type="ECO:0000313" key="2">
    <source>
        <dbReference type="EMBL" id="GGK18656.1"/>
    </source>
</evidence>
<gene>
    <name evidence="2" type="ORF">GCM10008955_10120</name>
</gene>
<evidence type="ECO:0000313" key="3">
    <source>
        <dbReference type="Proteomes" id="UP000647587"/>
    </source>
</evidence>
<dbReference type="GO" id="GO:0016757">
    <property type="term" value="F:glycosyltransferase activity"/>
    <property type="evidence" value="ECO:0007669"/>
    <property type="project" value="UniProtKB-KW"/>
</dbReference>
<dbReference type="InterPro" id="IPR029057">
    <property type="entry name" value="PRTase-like"/>
</dbReference>
<dbReference type="EMBL" id="BMPP01000003">
    <property type="protein sequence ID" value="GGK18656.1"/>
    <property type="molecule type" value="Genomic_DNA"/>
</dbReference>
<dbReference type="Gene3D" id="3.30.1310.20">
    <property type="entry name" value="PRTase-like"/>
    <property type="match status" value="1"/>
</dbReference>
<dbReference type="Pfam" id="PF00156">
    <property type="entry name" value="Pribosyltran"/>
    <property type="match status" value="1"/>
</dbReference>
<dbReference type="SUPFAM" id="SSF53271">
    <property type="entry name" value="PRTase-like"/>
    <property type="match status" value="1"/>
</dbReference>
<protein>
    <submittedName>
        <fullName evidence="2">Phosphoribosyltransferase</fullName>
    </submittedName>
</protein>
<dbReference type="Proteomes" id="UP000647587">
    <property type="component" value="Unassembled WGS sequence"/>
</dbReference>
<sequence length="222" mass="23574">MTCWFRDRHDAGEQLAGLLGRLGPWPANTLVLGLPRGGVPVALPVALALKAPLDVLPVRKLGVPGWSEVAMGAIGPGGIRVLHDPLIVRLGISDDAIRKVEARERTELSRREGAYREGRPAPVLSGQTVILVDDGLATGATMMAAVGVARASSPQRVVVTVPVASTEAHADLSALADEVLCLCTPPDFRAVGQYYQDFTQTTDDEVRSALRAAHERSPHDPT</sequence>
<feature type="domain" description="Phosphoribosyltransferase" evidence="1">
    <location>
        <begin position="84"/>
        <end position="191"/>
    </location>
</feature>
<comment type="caution">
    <text evidence="2">The sequence shown here is derived from an EMBL/GenBank/DDBJ whole genome shotgun (WGS) entry which is preliminary data.</text>
</comment>
<proteinExistence type="predicted"/>
<accession>A0ABQ2EP42</accession>
<dbReference type="Gene3D" id="3.40.50.2020">
    <property type="match status" value="1"/>
</dbReference>
<name>A0ABQ2EP42_9DEIO</name>
<keyword evidence="2" id="KW-0328">Glycosyltransferase</keyword>
<dbReference type="InterPro" id="IPR000836">
    <property type="entry name" value="PRTase_dom"/>
</dbReference>
<organism evidence="2 3">
    <name type="scientific">Deinococcus malanensis</name>
    <dbReference type="NCBI Taxonomy" id="1706855"/>
    <lineage>
        <taxon>Bacteria</taxon>
        <taxon>Thermotogati</taxon>
        <taxon>Deinococcota</taxon>
        <taxon>Deinococci</taxon>
        <taxon>Deinococcales</taxon>
        <taxon>Deinococcaceae</taxon>
        <taxon>Deinococcus</taxon>
    </lineage>
</organism>
<evidence type="ECO:0000259" key="1">
    <source>
        <dbReference type="Pfam" id="PF00156"/>
    </source>
</evidence>